<evidence type="ECO:0000313" key="3">
    <source>
        <dbReference type="Proteomes" id="UP000319700"/>
    </source>
</evidence>
<evidence type="ECO:0000256" key="1">
    <source>
        <dbReference type="SAM" id="Phobius"/>
    </source>
</evidence>
<keyword evidence="1" id="KW-0812">Transmembrane</keyword>
<sequence length="72" mass="8261">MKAGVFLRLSGKPIVGIRVCKNKEEVSEKRKIGVVFSVVSVENKCCLINCFVVVYSCFVCFFERYLISVFWD</sequence>
<comment type="caution">
    <text evidence="2">The sequence shown here is derived from an EMBL/GenBank/DDBJ whole genome shotgun (WGS) entry which is preliminary data.</text>
</comment>
<keyword evidence="1" id="KW-0472">Membrane</keyword>
<name>A0A502F0L6_9FLAO</name>
<evidence type="ECO:0000313" key="2">
    <source>
        <dbReference type="EMBL" id="TPG41971.1"/>
    </source>
</evidence>
<keyword evidence="1" id="KW-1133">Transmembrane helix</keyword>
<feature type="transmembrane region" description="Helical" evidence="1">
    <location>
        <begin position="46"/>
        <end position="67"/>
    </location>
</feature>
<dbReference type="Proteomes" id="UP000319700">
    <property type="component" value="Unassembled WGS sequence"/>
</dbReference>
<proteinExistence type="predicted"/>
<keyword evidence="3" id="KW-1185">Reference proteome</keyword>
<protein>
    <submittedName>
        <fullName evidence="2">Uncharacterized protein</fullName>
    </submittedName>
</protein>
<gene>
    <name evidence="2" type="ORF">EAH81_06515</name>
</gene>
<dbReference type="EMBL" id="RCZH01000004">
    <property type="protein sequence ID" value="TPG41971.1"/>
    <property type="molecule type" value="Genomic_DNA"/>
</dbReference>
<accession>A0A502F0L6</accession>
<reference evidence="2 3" key="1">
    <citation type="journal article" date="2019" name="Environ. Microbiol.">
        <title>Species interactions and distinct microbial communities in high Arctic permafrost affected cryosols are associated with the CH4 and CO2 gas fluxes.</title>
        <authorList>
            <person name="Altshuler I."/>
            <person name="Hamel J."/>
            <person name="Turney S."/>
            <person name="Magnuson E."/>
            <person name="Levesque R."/>
            <person name="Greer C."/>
            <person name="Whyte L.G."/>
        </authorList>
    </citation>
    <scope>NUCLEOTIDE SEQUENCE [LARGE SCALE GENOMIC DNA]</scope>
    <source>
        <strain evidence="2 3">42</strain>
    </source>
</reference>
<dbReference type="AlphaFoldDB" id="A0A502F0L6"/>
<organism evidence="2 3">
    <name type="scientific">Flavobacterium pectinovorum</name>
    <dbReference type="NCBI Taxonomy" id="29533"/>
    <lineage>
        <taxon>Bacteria</taxon>
        <taxon>Pseudomonadati</taxon>
        <taxon>Bacteroidota</taxon>
        <taxon>Flavobacteriia</taxon>
        <taxon>Flavobacteriales</taxon>
        <taxon>Flavobacteriaceae</taxon>
        <taxon>Flavobacterium</taxon>
    </lineage>
</organism>